<evidence type="ECO:0000313" key="2">
    <source>
        <dbReference type="Proteomes" id="UP000299102"/>
    </source>
</evidence>
<dbReference type="AlphaFoldDB" id="A0A4C2A3N3"/>
<gene>
    <name evidence="1" type="ORF">EVAR_70094_1</name>
</gene>
<dbReference type="Proteomes" id="UP000299102">
    <property type="component" value="Unassembled WGS sequence"/>
</dbReference>
<organism evidence="1 2">
    <name type="scientific">Eumeta variegata</name>
    <name type="common">Bagworm moth</name>
    <name type="synonym">Eumeta japonica</name>
    <dbReference type="NCBI Taxonomy" id="151549"/>
    <lineage>
        <taxon>Eukaryota</taxon>
        <taxon>Metazoa</taxon>
        <taxon>Ecdysozoa</taxon>
        <taxon>Arthropoda</taxon>
        <taxon>Hexapoda</taxon>
        <taxon>Insecta</taxon>
        <taxon>Pterygota</taxon>
        <taxon>Neoptera</taxon>
        <taxon>Endopterygota</taxon>
        <taxon>Lepidoptera</taxon>
        <taxon>Glossata</taxon>
        <taxon>Ditrysia</taxon>
        <taxon>Tineoidea</taxon>
        <taxon>Psychidae</taxon>
        <taxon>Oiketicinae</taxon>
        <taxon>Eumeta</taxon>
    </lineage>
</organism>
<sequence length="189" mass="20673">MTLHLKRCHGDLFGAPRQRALVSSPRASTDASNVPLLCPTNVYSKGILLDDGRHNAALLLRSPPVDLSDGCPYLCRRTAFVTAGRVNTRLKGAYTLAPDNGRTAQNLLAAVHFHERCVKREIRARTAARQMDGTCSLGFTTCELLRRPPPPAPAVTPSNADTSRGLLGSRGRVLRAYMSRFTTPYVLKF</sequence>
<reference evidence="1 2" key="1">
    <citation type="journal article" date="2019" name="Commun. Biol.">
        <title>The bagworm genome reveals a unique fibroin gene that provides high tensile strength.</title>
        <authorList>
            <person name="Kono N."/>
            <person name="Nakamura H."/>
            <person name="Ohtoshi R."/>
            <person name="Tomita M."/>
            <person name="Numata K."/>
            <person name="Arakawa K."/>
        </authorList>
    </citation>
    <scope>NUCLEOTIDE SEQUENCE [LARGE SCALE GENOMIC DNA]</scope>
</reference>
<protein>
    <submittedName>
        <fullName evidence="1">Uncharacterized protein</fullName>
    </submittedName>
</protein>
<name>A0A4C2A3N3_EUMVA</name>
<proteinExistence type="predicted"/>
<dbReference type="EMBL" id="BGZK01002416">
    <property type="protein sequence ID" value="GBP93779.1"/>
    <property type="molecule type" value="Genomic_DNA"/>
</dbReference>
<accession>A0A4C2A3N3</accession>
<comment type="caution">
    <text evidence="1">The sequence shown here is derived from an EMBL/GenBank/DDBJ whole genome shotgun (WGS) entry which is preliminary data.</text>
</comment>
<keyword evidence="2" id="KW-1185">Reference proteome</keyword>
<evidence type="ECO:0000313" key="1">
    <source>
        <dbReference type="EMBL" id="GBP93779.1"/>
    </source>
</evidence>